<evidence type="ECO:0000256" key="7">
    <source>
        <dbReference type="SAM" id="Phobius"/>
    </source>
</evidence>
<dbReference type="GO" id="GO:0016757">
    <property type="term" value="F:glycosyltransferase activity"/>
    <property type="evidence" value="ECO:0007669"/>
    <property type="project" value="UniProtKB-KW"/>
</dbReference>
<evidence type="ECO:0000313" key="9">
    <source>
        <dbReference type="EMBL" id="TKA50025.1"/>
    </source>
</evidence>
<dbReference type="PANTHER" id="PTHR43867">
    <property type="entry name" value="CELLULOSE SYNTHASE CATALYTIC SUBUNIT A [UDP-FORMING]"/>
    <property type="match status" value="1"/>
</dbReference>
<dbReference type="EMBL" id="NAJN01002674">
    <property type="protein sequence ID" value="TKA50025.1"/>
    <property type="molecule type" value="Genomic_DNA"/>
</dbReference>
<comment type="subcellular location">
    <subcellularLocation>
        <location evidence="1">Membrane</location>
        <topology evidence="1">Multi-pass membrane protein</topology>
    </subcellularLocation>
</comment>
<evidence type="ECO:0000256" key="1">
    <source>
        <dbReference type="ARBA" id="ARBA00004141"/>
    </source>
</evidence>
<evidence type="ECO:0000259" key="8">
    <source>
        <dbReference type="Pfam" id="PF13632"/>
    </source>
</evidence>
<dbReference type="OrthoDB" id="72851at2759"/>
<accession>A0A4U0VNA4</accession>
<dbReference type="InterPro" id="IPR029044">
    <property type="entry name" value="Nucleotide-diphossugar_trans"/>
</dbReference>
<feature type="transmembrane region" description="Helical" evidence="7">
    <location>
        <begin position="60"/>
        <end position="80"/>
    </location>
</feature>
<keyword evidence="3" id="KW-0808">Transferase</keyword>
<dbReference type="PANTHER" id="PTHR43867:SF2">
    <property type="entry name" value="CELLULOSE SYNTHASE CATALYTIC SUBUNIT A [UDP-FORMING]"/>
    <property type="match status" value="1"/>
</dbReference>
<evidence type="ECO:0000256" key="4">
    <source>
        <dbReference type="ARBA" id="ARBA00022692"/>
    </source>
</evidence>
<dbReference type="InterPro" id="IPR050321">
    <property type="entry name" value="Glycosyltr_2/OpgH_subfam"/>
</dbReference>
<evidence type="ECO:0000256" key="5">
    <source>
        <dbReference type="ARBA" id="ARBA00022989"/>
    </source>
</evidence>
<dbReference type="InterPro" id="IPR001173">
    <property type="entry name" value="Glyco_trans_2-like"/>
</dbReference>
<feature type="domain" description="Glycosyltransferase 2-like" evidence="8">
    <location>
        <begin position="252"/>
        <end position="428"/>
    </location>
</feature>
<feature type="non-terminal residue" evidence="9">
    <location>
        <position position="651"/>
    </location>
</feature>
<evidence type="ECO:0000256" key="2">
    <source>
        <dbReference type="ARBA" id="ARBA00022676"/>
    </source>
</evidence>
<feature type="transmembrane region" description="Helical" evidence="7">
    <location>
        <begin position="410"/>
        <end position="430"/>
    </location>
</feature>
<keyword evidence="2" id="KW-0328">Glycosyltransferase</keyword>
<dbReference type="GO" id="GO:0016020">
    <property type="term" value="C:membrane"/>
    <property type="evidence" value="ECO:0007669"/>
    <property type="project" value="UniProtKB-SubCell"/>
</dbReference>
<feature type="transmembrane region" description="Helical" evidence="7">
    <location>
        <begin position="479"/>
        <end position="499"/>
    </location>
</feature>
<dbReference type="CDD" id="cd06423">
    <property type="entry name" value="CESA_like"/>
    <property type="match status" value="1"/>
</dbReference>
<dbReference type="Pfam" id="PF13632">
    <property type="entry name" value="Glyco_trans_2_3"/>
    <property type="match status" value="1"/>
</dbReference>
<dbReference type="AlphaFoldDB" id="A0A4U0VNA4"/>
<feature type="transmembrane region" description="Helical" evidence="7">
    <location>
        <begin position="554"/>
        <end position="579"/>
    </location>
</feature>
<organism evidence="9 10">
    <name type="scientific">Cryomyces minteri</name>
    <dbReference type="NCBI Taxonomy" id="331657"/>
    <lineage>
        <taxon>Eukaryota</taxon>
        <taxon>Fungi</taxon>
        <taxon>Dikarya</taxon>
        <taxon>Ascomycota</taxon>
        <taxon>Pezizomycotina</taxon>
        <taxon>Dothideomycetes</taxon>
        <taxon>Dothideomycetes incertae sedis</taxon>
        <taxon>Cryomyces</taxon>
    </lineage>
</organism>
<comment type="caution">
    <text evidence="9">The sequence shown here is derived from an EMBL/GenBank/DDBJ whole genome shotgun (WGS) entry which is preliminary data.</text>
</comment>
<keyword evidence="6 7" id="KW-0472">Membrane</keyword>
<keyword evidence="10" id="KW-1185">Reference proteome</keyword>
<proteinExistence type="predicted"/>
<sequence>MAQDMDLSVAAQEILRPHNGENATPSQVSGSRGLLAKLNHLQEASLCRAAARLSAFLEDLTPFLFVLSYFVVSVSLYIVLPDSIITIFWFVFLATNFYIAASVVTEAFLSVAPCRDARKAVCRIQERGWVFPTADDQLYTLDIVIVAYLPNEKDIIIDRTLYALNEIIYPRDKLRINIVYNTPKPIEPLETELFNLTGKYSNLRVIKVQNSTSKADNLNHFFTINTGSDVMAIFDTDHYPHPYGPRWAMERFHSNKKIDIVQGRCIVLNAGDSPLAGMIAVEFDKIYAVSHPGRAAMWGFGLFCGSNGYWRTDLLREHKMDGEMLTEDIDSALRAFKKGCVAVHELNAVSYELAPITLASFWKQRLRWAQGWAQASTKHVVLTWNKAHEGRRRSFVMRFGVLSLLLIRELSYYLVTQYTCLVFSLVVLHFPKTPAGLGRLVFFQYPLSEWLFIISITSLFATLWITYRVKSEFITLKMFVVFTIFYPIYLVFMATMGLYGHARQVDYLLGLRGLLVLESFLWIFLQTFVPAVVKGADSTTGRTYQVILRKTLSVLFWNENLLYSFFIILSARTICISFIARSTKTEVAGAVFRRALRLWFPVALSLAITYAVFSATGIAYIDEYKRISGNSSFETPYQIPNALAYFNSVFD</sequence>
<protein>
    <recommendedName>
        <fullName evidence="8">Glycosyltransferase 2-like domain-containing protein</fullName>
    </recommendedName>
</protein>
<keyword evidence="5 7" id="KW-1133">Transmembrane helix</keyword>
<evidence type="ECO:0000313" key="10">
    <source>
        <dbReference type="Proteomes" id="UP000308768"/>
    </source>
</evidence>
<reference evidence="9 10" key="1">
    <citation type="submission" date="2017-03" db="EMBL/GenBank/DDBJ databases">
        <title>Genomes of endolithic fungi from Antarctica.</title>
        <authorList>
            <person name="Coleine C."/>
            <person name="Masonjones S."/>
            <person name="Stajich J.E."/>
        </authorList>
    </citation>
    <scope>NUCLEOTIDE SEQUENCE [LARGE SCALE GENOMIC DNA]</scope>
    <source>
        <strain evidence="9 10">CCFEE 5187</strain>
    </source>
</reference>
<dbReference type="Gene3D" id="3.90.550.10">
    <property type="entry name" value="Spore Coat Polysaccharide Biosynthesis Protein SpsA, Chain A"/>
    <property type="match status" value="1"/>
</dbReference>
<gene>
    <name evidence="9" type="ORF">B0A49_12783</name>
</gene>
<feature type="transmembrane region" description="Helical" evidence="7">
    <location>
        <begin position="599"/>
        <end position="621"/>
    </location>
</feature>
<feature type="transmembrane region" description="Helical" evidence="7">
    <location>
        <begin position="511"/>
        <end position="533"/>
    </location>
</feature>
<evidence type="ECO:0000256" key="6">
    <source>
        <dbReference type="ARBA" id="ARBA00023136"/>
    </source>
</evidence>
<dbReference type="SUPFAM" id="SSF53448">
    <property type="entry name" value="Nucleotide-diphospho-sugar transferases"/>
    <property type="match status" value="1"/>
</dbReference>
<feature type="transmembrane region" description="Helical" evidence="7">
    <location>
        <begin position="86"/>
        <end position="109"/>
    </location>
</feature>
<name>A0A4U0VNA4_9PEZI</name>
<dbReference type="STRING" id="331657.A0A4U0VNA4"/>
<feature type="transmembrane region" description="Helical" evidence="7">
    <location>
        <begin position="450"/>
        <end position="467"/>
    </location>
</feature>
<keyword evidence="4 7" id="KW-0812">Transmembrane</keyword>
<evidence type="ECO:0000256" key="3">
    <source>
        <dbReference type="ARBA" id="ARBA00022679"/>
    </source>
</evidence>
<dbReference type="Proteomes" id="UP000308768">
    <property type="component" value="Unassembled WGS sequence"/>
</dbReference>